<feature type="binding site" evidence="2">
    <location>
        <position position="131"/>
    </location>
    <ligand>
        <name>Mn(2+)</name>
        <dbReference type="ChEBI" id="CHEBI:29035"/>
        <label>2</label>
    </ligand>
</feature>
<dbReference type="SUPFAM" id="SSF53187">
    <property type="entry name" value="Zn-dependent exopeptidases"/>
    <property type="match status" value="1"/>
</dbReference>
<dbReference type="InterPro" id="IPR017439">
    <property type="entry name" value="Amidohydrolase"/>
</dbReference>
<dbReference type="InterPro" id="IPR011650">
    <property type="entry name" value="Peptidase_M20_dimer"/>
</dbReference>
<dbReference type="Gene3D" id="3.40.630.10">
    <property type="entry name" value="Zn peptidases"/>
    <property type="match status" value="1"/>
</dbReference>
<feature type="binding site" evidence="2">
    <location>
        <position position="97"/>
    </location>
    <ligand>
        <name>Mn(2+)</name>
        <dbReference type="ChEBI" id="CHEBI:29035"/>
        <label>2</label>
    </ligand>
</feature>
<keyword evidence="1" id="KW-0378">Hydrolase</keyword>
<reference evidence="4 5" key="1">
    <citation type="submission" date="2023-08" db="EMBL/GenBank/DDBJ databases">
        <title>Pleionea litopenaei sp. nov., isolated from stomach of juvenile Litopenaeus vannamei.</title>
        <authorList>
            <person name="Rho A.M."/>
            <person name="Hwang C.Y."/>
        </authorList>
    </citation>
    <scope>NUCLEOTIDE SEQUENCE [LARGE SCALE GENOMIC DNA]</scope>
    <source>
        <strain evidence="4 5">HL-JVS1</strain>
    </source>
</reference>
<feature type="binding site" evidence="2">
    <location>
        <position position="366"/>
    </location>
    <ligand>
        <name>Mn(2+)</name>
        <dbReference type="ChEBI" id="CHEBI:29035"/>
        <label>2</label>
    </ligand>
</feature>
<organism evidence="4 5">
    <name type="scientific">Pleionea litopenaei</name>
    <dbReference type="NCBI Taxonomy" id="3070815"/>
    <lineage>
        <taxon>Bacteria</taxon>
        <taxon>Pseudomonadati</taxon>
        <taxon>Pseudomonadota</taxon>
        <taxon>Gammaproteobacteria</taxon>
        <taxon>Oceanospirillales</taxon>
        <taxon>Pleioneaceae</taxon>
        <taxon>Pleionea</taxon>
    </lineage>
</organism>
<feature type="domain" description="Peptidase M20 dimerisation" evidence="3">
    <location>
        <begin position="185"/>
        <end position="280"/>
    </location>
</feature>
<keyword evidence="2" id="KW-0464">Manganese</keyword>
<proteinExistence type="predicted"/>
<dbReference type="Pfam" id="PF07687">
    <property type="entry name" value="M20_dimer"/>
    <property type="match status" value="1"/>
</dbReference>
<evidence type="ECO:0000259" key="3">
    <source>
        <dbReference type="Pfam" id="PF07687"/>
    </source>
</evidence>
<dbReference type="GO" id="GO:0019877">
    <property type="term" value="P:diaminopimelate biosynthetic process"/>
    <property type="evidence" value="ECO:0007669"/>
    <property type="project" value="UniProtKB-ARBA"/>
</dbReference>
<dbReference type="InterPro" id="IPR002933">
    <property type="entry name" value="Peptidase_M20"/>
</dbReference>
<dbReference type="Pfam" id="PF01546">
    <property type="entry name" value="Peptidase_M20"/>
    <property type="match status" value="1"/>
</dbReference>
<dbReference type="GO" id="GO:0050118">
    <property type="term" value="F:N-acetyldiaminopimelate deacetylase activity"/>
    <property type="evidence" value="ECO:0007669"/>
    <property type="project" value="UniProtKB-ARBA"/>
</dbReference>
<name>A0AA51RX55_9GAMM</name>
<dbReference type="InterPro" id="IPR036264">
    <property type="entry name" value="Bact_exopeptidase_dim_dom"/>
</dbReference>
<dbReference type="AlphaFoldDB" id="A0AA51RX55"/>
<gene>
    <name evidence="4" type="ORF">Q9312_13720</name>
</gene>
<feature type="binding site" evidence="2">
    <location>
        <position position="162"/>
    </location>
    <ligand>
        <name>Mn(2+)</name>
        <dbReference type="ChEBI" id="CHEBI:29035"/>
        <label>2</label>
    </ligand>
</feature>
<dbReference type="PIRSF" id="PIRSF005962">
    <property type="entry name" value="Pept_M20D_amidohydro"/>
    <property type="match status" value="1"/>
</dbReference>
<dbReference type="PANTHER" id="PTHR11014:SF63">
    <property type="entry name" value="METALLOPEPTIDASE, PUTATIVE (AFU_ORTHOLOGUE AFUA_6G09600)-RELATED"/>
    <property type="match status" value="1"/>
</dbReference>
<protein>
    <submittedName>
        <fullName evidence="4">Amidohydrolase</fullName>
    </submittedName>
</protein>
<evidence type="ECO:0000313" key="5">
    <source>
        <dbReference type="Proteomes" id="UP001239782"/>
    </source>
</evidence>
<keyword evidence="5" id="KW-1185">Reference proteome</keyword>
<evidence type="ECO:0000256" key="1">
    <source>
        <dbReference type="ARBA" id="ARBA00022801"/>
    </source>
</evidence>
<dbReference type="RefSeq" id="WP_309204509.1">
    <property type="nucleotide sequence ID" value="NZ_CP133548.1"/>
</dbReference>
<accession>A0AA51RX55</accession>
<dbReference type="Gene3D" id="3.30.70.360">
    <property type="match status" value="1"/>
</dbReference>
<sequence>MEWRRHLHANPELSNREFETAKYITQHLKSLGIEVQTNIAHTGVVGILKGGKPGPVVALRADMDALPVSERVDLPFASKVTSEYNGQSVGVMHACGHDTHVAILMGVAETLAKRKNDLRGTVKFIFQPAEEGAPAGERGGAELMVEQGVLRAPKVDAIFGLHISSKMEVGYLGYRSGGIMAAVDNFKLTVTGKQVHGSTPWDGIDPIVASAQIINDIQSIVSRQLPLTKNAAVISVGSIHGGVRSNIIPQSVELIGTIRTLDPDMRNHLHARLREVVKHSAAVMGATTELQLPYTTHYPITYNQPELMEQMLPTMQRVAGSDNVLLMDAITGAEDFSFFQQQVPGVYFFLGGKTKGLAPEQAPAHHTPDFYIDESGMPLGVQVLSQMAIDYMEQSTRQ</sequence>
<evidence type="ECO:0000313" key="4">
    <source>
        <dbReference type="EMBL" id="WMS89237.1"/>
    </source>
</evidence>
<comment type="cofactor">
    <cofactor evidence="2">
        <name>Mn(2+)</name>
        <dbReference type="ChEBI" id="CHEBI:29035"/>
    </cofactor>
    <text evidence="2">The Mn(2+) ion enhances activity.</text>
</comment>
<feature type="binding site" evidence="2">
    <location>
        <position position="95"/>
    </location>
    <ligand>
        <name>Mn(2+)</name>
        <dbReference type="ChEBI" id="CHEBI:29035"/>
        <label>2</label>
    </ligand>
</feature>
<dbReference type="SUPFAM" id="SSF55031">
    <property type="entry name" value="Bacterial exopeptidase dimerisation domain"/>
    <property type="match status" value="1"/>
</dbReference>
<dbReference type="KEGG" id="plei:Q9312_13720"/>
<dbReference type="NCBIfam" id="TIGR01891">
    <property type="entry name" value="amidohydrolases"/>
    <property type="match status" value="1"/>
</dbReference>
<dbReference type="EMBL" id="CP133548">
    <property type="protein sequence ID" value="WMS89237.1"/>
    <property type="molecule type" value="Genomic_DNA"/>
</dbReference>
<dbReference type="FunFam" id="3.30.70.360:FF:000001">
    <property type="entry name" value="N-acetyldiaminopimelate deacetylase"/>
    <property type="match status" value="1"/>
</dbReference>
<dbReference type="PANTHER" id="PTHR11014">
    <property type="entry name" value="PEPTIDASE M20 FAMILY MEMBER"/>
    <property type="match status" value="1"/>
</dbReference>
<keyword evidence="2" id="KW-0479">Metal-binding</keyword>
<dbReference type="Proteomes" id="UP001239782">
    <property type="component" value="Chromosome"/>
</dbReference>
<dbReference type="GO" id="GO:0046872">
    <property type="term" value="F:metal ion binding"/>
    <property type="evidence" value="ECO:0007669"/>
    <property type="project" value="UniProtKB-KW"/>
</dbReference>
<evidence type="ECO:0000256" key="2">
    <source>
        <dbReference type="PIRSR" id="PIRSR005962-1"/>
    </source>
</evidence>